<evidence type="ECO:0000256" key="1">
    <source>
        <dbReference type="SAM" id="MobiDB-lite"/>
    </source>
</evidence>
<gene>
    <name evidence="3" type="ORF">C8Q71DRAFT_859665</name>
</gene>
<reference evidence="3 4" key="1">
    <citation type="journal article" date="2021" name="Environ. Microbiol.">
        <title>Gene family expansions and transcriptome signatures uncover fungal adaptations to wood decay.</title>
        <authorList>
            <person name="Hage H."/>
            <person name="Miyauchi S."/>
            <person name="Viragh M."/>
            <person name="Drula E."/>
            <person name="Min B."/>
            <person name="Chaduli D."/>
            <person name="Navarro D."/>
            <person name="Favel A."/>
            <person name="Norest M."/>
            <person name="Lesage-Meessen L."/>
            <person name="Balint B."/>
            <person name="Merenyi Z."/>
            <person name="de Eugenio L."/>
            <person name="Morin E."/>
            <person name="Martinez A.T."/>
            <person name="Baldrian P."/>
            <person name="Stursova M."/>
            <person name="Martinez M.J."/>
            <person name="Novotny C."/>
            <person name="Magnuson J.K."/>
            <person name="Spatafora J.W."/>
            <person name="Maurice S."/>
            <person name="Pangilinan J."/>
            <person name="Andreopoulos W."/>
            <person name="LaButti K."/>
            <person name="Hundley H."/>
            <person name="Na H."/>
            <person name="Kuo A."/>
            <person name="Barry K."/>
            <person name="Lipzen A."/>
            <person name="Henrissat B."/>
            <person name="Riley R."/>
            <person name="Ahrendt S."/>
            <person name="Nagy L.G."/>
            <person name="Grigoriev I.V."/>
            <person name="Martin F."/>
            <person name="Rosso M.N."/>
        </authorList>
    </citation>
    <scope>NUCLEOTIDE SEQUENCE [LARGE SCALE GENOMIC DNA]</scope>
    <source>
        <strain evidence="3 4">CIRM-BRFM 1785</strain>
    </source>
</reference>
<protein>
    <recommendedName>
        <fullName evidence="2">Ig-like domain-containing protein</fullName>
    </recommendedName>
</protein>
<feature type="domain" description="Ig-like" evidence="2">
    <location>
        <begin position="390"/>
        <end position="493"/>
    </location>
</feature>
<keyword evidence="4" id="KW-1185">Reference proteome</keyword>
<name>A0ABQ8KAM5_9APHY</name>
<feature type="compositionally biased region" description="Basic residues" evidence="1">
    <location>
        <begin position="140"/>
        <end position="150"/>
    </location>
</feature>
<organism evidence="3 4">
    <name type="scientific">Rhodofomes roseus</name>
    <dbReference type="NCBI Taxonomy" id="34475"/>
    <lineage>
        <taxon>Eukaryota</taxon>
        <taxon>Fungi</taxon>
        <taxon>Dikarya</taxon>
        <taxon>Basidiomycota</taxon>
        <taxon>Agaricomycotina</taxon>
        <taxon>Agaricomycetes</taxon>
        <taxon>Polyporales</taxon>
        <taxon>Rhodofomes</taxon>
    </lineage>
</organism>
<dbReference type="InterPro" id="IPR007110">
    <property type="entry name" value="Ig-like_dom"/>
</dbReference>
<dbReference type="Proteomes" id="UP000814176">
    <property type="component" value="Unassembled WGS sequence"/>
</dbReference>
<feature type="region of interest" description="Disordered" evidence="1">
    <location>
        <begin position="31"/>
        <end position="189"/>
    </location>
</feature>
<accession>A0ABQ8KAM5</accession>
<comment type="caution">
    <text evidence="3">The sequence shown here is derived from an EMBL/GenBank/DDBJ whole genome shotgun (WGS) entry which is preliminary data.</text>
</comment>
<dbReference type="PROSITE" id="PS50835">
    <property type="entry name" value="IG_LIKE"/>
    <property type="match status" value="1"/>
</dbReference>
<dbReference type="EMBL" id="JADCUA010000016">
    <property type="protein sequence ID" value="KAH9833990.1"/>
    <property type="molecule type" value="Genomic_DNA"/>
</dbReference>
<dbReference type="RefSeq" id="XP_047776646.1">
    <property type="nucleotide sequence ID" value="XM_047927673.1"/>
</dbReference>
<evidence type="ECO:0000259" key="2">
    <source>
        <dbReference type="PROSITE" id="PS50835"/>
    </source>
</evidence>
<dbReference type="GeneID" id="72008405"/>
<sequence>MTAPGTPGAPHAAVVMVLINVKHLSKDLPMIPGRPHELEDSPPAYEPVASTTYDPYIQHVASEPTQLVQKPDTHFSAEPAPADVDRKPEDTAPPSTQSLQVPGPSRGQHSSESDVSVPLPQPPPIRPARSELSLSYPSSTKRRPHARRRASGSDYRSSRPHSMLRLSSALSDKSKERTASKSPSGTVTPLDASEIMSGFLRDLLTRQLVVEQSAEVVLKGCTDACREYGLSLAALLQEPIVESHTPIYWAVVKCGPGPQTSFIHELLSAFLTCAAPLTEATLSDIRHACLENPIQELFQWIRRLPAITPLIGAAEVLFSGEVPEDDVVVEELSGDKDMFVGHFRILMFQKRMRVLKHVDIEFIARGRLWCLKVYVATAEDARKMRHGIRPGAWVVTLSLLEGSQPTWVDSGFIVCNNDGTATQIEGNHANWLRLKHNHQLTAPPHSVSASSFFKDAFAVDCLSSGSPYVQSDGSLSIRLEASLRKEDTGCIIC</sequence>
<evidence type="ECO:0000313" key="4">
    <source>
        <dbReference type="Proteomes" id="UP000814176"/>
    </source>
</evidence>
<evidence type="ECO:0000313" key="3">
    <source>
        <dbReference type="EMBL" id="KAH9833990.1"/>
    </source>
</evidence>
<proteinExistence type="predicted"/>